<reference evidence="3 4" key="1">
    <citation type="submission" date="2020-04" db="EMBL/GenBank/DDBJ databases">
        <authorList>
            <person name="De Canck E."/>
        </authorList>
    </citation>
    <scope>NUCLEOTIDE SEQUENCE [LARGE SCALE GENOMIC DNA]</scope>
    <source>
        <strain evidence="3 4">LMG 27177</strain>
    </source>
</reference>
<feature type="chain" id="PRO_5026650733" evidence="2">
    <location>
        <begin position="21"/>
        <end position="109"/>
    </location>
</feature>
<sequence>MFRLLGAGVLLLTIASTVTAGERYVEIWNPPEARMGGAGAAASKCSPKSHSAASSRRNATKVLPRRVADPMPRSAPSKRTPVVTVKKPAAPPSLDIPRLITPEGNVLRV</sequence>
<evidence type="ECO:0000313" key="4">
    <source>
        <dbReference type="Proteomes" id="UP000494252"/>
    </source>
</evidence>
<feature type="signal peptide" evidence="2">
    <location>
        <begin position="1"/>
        <end position="20"/>
    </location>
</feature>
<evidence type="ECO:0000256" key="2">
    <source>
        <dbReference type="SAM" id="SignalP"/>
    </source>
</evidence>
<keyword evidence="4" id="KW-1185">Reference proteome</keyword>
<gene>
    <name evidence="3" type="ORF">LMG27177_06102</name>
</gene>
<name>A0A6J5GWI8_9BURK</name>
<dbReference type="EMBL" id="CADIKI010000023">
    <property type="protein sequence ID" value="CAB3806516.1"/>
    <property type="molecule type" value="Genomic_DNA"/>
</dbReference>
<evidence type="ECO:0000313" key="3">
    <source>
        <dbReference type="EMBL" id="CAB3806516.1"/>
    </source>
</evidence>
<organism evidence="3 4">
    <name type="scientific">Paraburkholderia fynbosensis</name>
    <dbReference type="NCBI Taxonomy" id="1200993"/>
    <lineage>
        <taxon>Bacteria</taxon>
        <taxon>Pseudomonadati</taxon>
        <taxon>Pseudomonadota</taxon>
        <taxon>Betaproteobacteria</taxon>
        <taxon>Burkholderiales</taxon>
        <taxon>Burkholderiaceae</taxon>
        <taxon>Paraburkholderia</taxon>
    </lineage>
</organism>
<feature type="region of interest" description="Disordered" evidence="1">
    <location>
        <begin position="35"/>
        <end position="97"/>
    </location>
</feature>
<dbReference type="Proteomes" id="UP000494252">
    <property type="component" value="Unassembled WGS sequence"/>
</dbReference>
<dbReference type="AlphaFoldDB" id="A0A6J5GWI8"/>
<evidence type="ECO:0000256" key="1">
    <source>
        <dbReference type="SAM" id="MobiDB-lite"/>
    </source>
</evidence>
<dbReference type="RefSeq" id="WP_175165229.1">
    <property type="nucleotide sequence ID" value="NZ_CADIKI010000023.1"/>
</dbReference>
<accession>A0A6J5GWI8</accession>
<keyword evidence="2" id="KW-0732">Signal</keyword>
<feature type="compositionally biased region" description="Polar residues" evidence="1">
    <location>
        <begin position="46"/>
        <end position="57"/>
    </location>
</feature>
<protein>
    <submittedName>
        <fullName evidence="3">Uncharacterized protein</fullName>
    </submittedName>
</protein>
<proteinExistence type="predicted"/>